<dbReference type="InterPro" id="IPR006204">
    <property type="entry name" value="GHMP_kinase_N_dom"/>
</dbReference>
<dbReference type="PANTHER" id="PTHR20861">
    <property type="entry name" value="HOMOSERINE/4-DIPHOSPHOCYTIDYL-2-C-METHYL-D-ERYTHRITOL KINASE"/>
    <property type="match status" value="1"/>
</dbReference>
<comment type="pathway">
    <text evidence="1 13">Amino-acid biosynthesis; L-threonine biosynthesis; L-threonine from L-aspartate: step 4/5.</text>
</comment>
<dbReference type="SUPFAM" id="SSF54211">
    <property type="entry name" value="Ribosomal protein S5 domain 2-like"/>
    <property type="match status" value="1"/>
</dbReference>
<evidence type="ECO:0000256" key="13">
    <source>
        <dbReference type="HAMAP-Rule" id="MF_00384"/>
    </source>
</evidence>
<dbReference type="InterPro" id="IPR006203">
    <property type="entry name" value="GHMP_knse_ATP-bd_CS"/>
</dbReference>
<comment type="caution">
    <text evidence="16">The sequence shown here is derived from an EMBL/GenBank/DDBJ whole genome shotgun (WGS) entry which is preliminary data.</text>
</comment>
<evidence type="ECO:0000256" key="11">
    <source>
        <dbReference type="ARBA" id="ARBA00049375"/>
    </source>
</evidence>
<comment type="function">
    <text evidence="12 13">Catalyzes the ATP-dependent phosphorylation of L-homoserine to L-homoserine phosphate.</text>
</comment>
<dbReference type="InterPro" id="IPR013750">
    <property type="entry name" value="GHMP_kinase_C_dom"/>
</dbReference>
<proteinExistence type="inferred from homology"/>
<dbReference type="PRINTS" id="PR00958">
    <property type="entry name" value="HOMSERKINASE"/>
</dbReference>
<keyword evidence="13" id="KW-0963">Cytoplasm</keyword>
<keyword evidence="7 13" id="KW-0791">Threonine biosynthesis</keyword>
<evidence type="ECO:0000256" key="4">
    <source>
        <dbReference type="ARBA" id="ARBA00017858"/>
    </source>
</evidence>
<evidence type="ECO:0000256" key="9">
    <source>
        <dbReference type="ARBA" id="ARBA00022777"/>
    </source>
</evidence>
<feature type="domain" description="GHMP kinase C-terminal" evidence="15">
    <location>
        <begin position="205"/>
        <end position="267"/>
    </location>
</feature>
<comment type="catalytic activity">
    <reaction evidence="11 13">
        <text>L-homoserine + ATP = O-phospho-L-homoserine + ADP + H(+)</text>
        <dbReference type="Rhea" id="RHEA:13985"/>
        <dbReference type="ChEBI" id="CHEBI:15378"/>
        <dbReference type="ChEBI" id="CHEBI:30616"/>
        <dbReference type="ChEBI" id="CHEBI:57476"/>
        <dbReference type="ChEBI" id="CHEBI:57590"/>
        <dbReference type="ChEBI" id="CHEBI:456216"/>
        <dbReference type="EC" id="2.7.1.39"/>
    </reaction>
</comment>
<protein>
    <recommendedName>
        <fullName evidence="4 13">Homoserine kinase</fullName>
        <shortName evidence="13">HK</shortName>
        <shortName evidence="13">HSK</shortName>
        <ecNumber evidence="3 13">2.7.1.39</ecNumber>
    </recommendedName>
</protein>
<dbReference type="SUPFAM" id="SSF55060">
    <property type="entry name" value="GHMP Kinase, C-terminal domain"/>
    <property type="match status" value="1"/>
</dbReference>
<evidence type="ECO:0000256" key="10">
    <source>
        <dbReference type="ARBA" id="ARBA00022840"/>
    </source>
</evidence>
<dbReference type="Pfam" id="PF08544">
    <property type="entry name" value="GHMP_kinases_C"/>
    <property type="match status" value="1"/>
</dbReference>
<dbReference type="GO" id="GO:0004413">
    <property type="term" value="F:homoserine kinase activity"/>
    <property type="evidence" value="ECO:0007669"/>
    <property type="project" value="UniProtKB-EC"/>
</dbReference>
<evidence type="ECO:0000256" key="12">
    <source>
        <dbReference type="ARBA" id="ARBA00049954"/>
    </source>
</evidence>
<comment type="subcellular location">
    <subcellularLocation>
        <location evidence="13">Cytoplasm</location>
    </subcellularLocation>
</comment>
<evidence type="ECO:0000256" key="1">
    <source>
        <dbReference type="ARBA" id="ARBA00005015"/>
    </source>
</evidence>
<dbReference type="Proteomes" id="UP001341444">
    <property type="component" value="Unassembled WGS sequence"/>
</dbReference>
<evidence type="ECO:0000313" key="17">
    <source>
        <dbReference type="Proteomes" id="UP001341444"/>
    </source>
</evidence>
<dbReference type="PROSITE" id="PS00627">
    <property type="entry name" value="GHMP_KINASES_ATP"/>
    <property type="match status" value="1"/>
</dbReference>
<dbReference type="InterPro" id="IPR014721">
    <property type="entry name" value="Ribsml_uS5_D2-typ_fold_subgr"/>
</dbReference>
<sequence>MMHGCEKYTIKVPASTANLGPGFDSLGLALDLYLTIEVEKSDKWKVISFEKELGDLPTDEQHFICQTAFRTAKQFNGDLPPCSIKILSHIPLAKGLGSSAAAIVAGIELANHMANLQLSTKQKLEMATELEGHPDNAGASLLGGLVVGSQLEQSVDIIKVENLNFEVIAVVPQTELFTQSARGVLPAQMNFSQAVKASAVSNTLVAALVTGNWEVAGKMMKNDCFHQPYRSNLVPHFPIVQEEALRLGAFGAALSGSGPTIVCFSEKGLCDGIVNGLTASFSGFNVLKLSIDNHGVRVVKEGYQLSGPAVI</sequence>
<gene>
    <name evidence="13 16" type="primary">thrB</name>
    <name evidence="16" type="ORF">P4T90_01140</name>
</gene>
<organism evidence="16 17">
    <name type="scientific">Heyndrickxia acidicola</name>
    <dbReference type="NCBI Taxonomy" id="209389"/>
    <lineage>
        <taxon>Bacteria</taxon>
        <taxon>Bacillati</taxon>
        <taxon>Bacillota</taxon>
        <taxon>Bacilli</taxon>
        <taxon>Bacillales</taxon>
        <taxon>Bacillaceae</taxon>
        <taxon>Heyndrickxia</taxon>
    </lineage>
</organism>
<evidence type="ECO:0000259" key="15">
    <source>
        <dbReference type="Pfam" id="PF08544"/>
    </source>
</evidence>
<keyword evidence="9 13" id="KW-0418">Kinase</keyword>
<evidence type="ECO:0000313" key="16">
    <source>
        <dbReference type="EMBL" id="MED1201690.1"/>
    </source>
</evidence>
<dbReference type="PANTHER" id="PTHR20861:SF1">
    <property type="entry name" value="HOMOSERINE KINASE"/>
    <property type="match status" value="1"/>
</dbReference>
<feature type="domain" description="GHMP kinase N-terminal" evidence="14">
    <location>
        <begin position="70"/>
        <end position="144"/>
    </location>
</feature>
<feature type="binding site" evidence="13">
    <location>
        <begin position="91"/>
        <end position="101"/>
    </location>
    <ligand>
        <name>ATP</name>
        <dbReference type="ChEBI" id="CHEBI:30616"/>
    </ligand>
</feature>
<dbReference type="PIRSF" id="PIRSF000676">
    <property type="entry name" value="Homoser_kin"/>
    <property type="match status" value="1"/>
</dbReference>
<accession>A0ABU6MF70</accession>
<keyword evidence="17" id="KW-1185">Reference proteome</keyword>
<dbReference type="EMBL" id="JARMAB010000002">
    <property type="protein sequence ID" value="MED1201690.1"/>
    <property type="molecule type" value="Genomic_DNA"/>
</dbReference>
<dbReference type="InterPro" id="IPR020568">
    <property type="entry name" value="Ribosomal_Su5_D2-typ_SF"/>
</dbReference>
<keyword evidence="5 13" id="KW-0028">Amino-acid biosynthesis</keyword>
<evidence type="ECO:0000256" key="5">
    <source>
        <dbReference type="ARBA" id="ARBA00022605"/>
    </source>
</evidence>
<dbReference type="Gene3D" id="3.30.70.890">
    <property type="entry name" value="GHMP kinase, C-terminal domain"/>
    <property type="match status" value="1"/>
</dbReference>
<evidence type="ECO:0000256" key="2">
    <source>
        <dbReference type="ARBA" id="ARBA00007370"/>
    </source>
</evidence>
<evidence type="ECO:0000256" key="6">
    <source>
        <dbReference type="ARBA" id="ARBA00022679"/>
    </source>
</evidence>
<dbReference type="InterPro" id="IPR000870">
    <property type="entry name" value="Homoserine_kinase"/>
</dbReference>
<dbReference type="Gene3D" id="3.30.230.10">
    <property type="match status" value="1"/>
</dbReference>
<dbReference type="InterPro" id="IPR036554">
    <property type="entry name" value="GHMP_kinase_C_sf"/>
</dbReference>
<evidence type="ECO:0000259" key="14">
    <source>
        <dbReference type="Pfam" id="PF00288"/>
    </source>
</evidence>
<keyword evidence="10 13" id="KW-0067">ATP-binding</keyword>
<dbReference type="RefSeq" id="WP_232317521.1">
    <property type="nucleotide sequence ID" value="NZ_JARMAB010000002.1"/>
</dbReference>
<keyword evidence="6 13" id="KW-0808">Transferase</keyword>
<dbReference type="NCBIfam" id="TIGR00191">
    <property type="entry name" value="thrB"/>
    <property type="match status" value="1"/>
</dbReference>
<evidence type="ECO:0000256" key="8">
    <source>
        <dbReference type="ARBA" id="ARBA00022741"/>
    </source>
</evidence>
<dbReference type="EC" id="2.7.1.39" evidence="3 13"/>
<comment type="similarity">
    <text evidence="2 13">Belongs to the GHMP kinase family. Homoserine kinase subfamily.</text>
</comment>
<reference evidence="16 17" key="1">
    <citation type="submission" date="2023-03" db="EMBL/GenBank/DDBJ databases">
        <title>Bacillus Genome Sequencing.</title>
        <authorList>
            <person name="Dunlap C."/>
        </authorList>
    </citation>
    <scope>NUCLEOTIDE SEQUENCE [LARGE SCALE GENOMIC DNA]</scope>
    <source>
        <strain evidence="16 17">B-23453</strain>
    </source>
</reference>
<dbReference type="HAMAP" id="MF_00384">
    <property type="entry name" value="Homoser_kinase"/>
    <property type="match status" value="1"/>
</dbReference>
<evidence type="ECO:0000256" key="7">
    <source>
        <dbReference type="ARBA" id="ARBA00022697"/>
    </source>
</evidence>
<evidence type="ECO:0000256" key="3">
    <source>
        <dbReference type="ARBA" id="ARBA00012078"/>
    </source>
</evidence>
<keyword evidence="8 13" id="KW-0547">Nucleotide-binding</keyword>
<name>A0ABU6MF70_9BACI</name>
<dbReference type="Pfam" id="PF00288">
    <property type="entry name" value="GHMP_kinases_N"/>
    <property type="match status" value="1"/>
</dbReference>